<dbReference type="GO" id="GO:0004089">
    <property type="term" value="F:carbonate dehydratase activity"/>
    <property type="evidence" value="ECO:0007669"/>
    <property type="project" value="InterPro"/>
</dbReference>
<gene>
    <name evidence="3" type="ORF">L9F63_022458</name>
</gene>
<dbReference type="GO" id="GO:0008270">
    <property type="term" value="F:zinc ion binding"/>
    <property type="evidence" value="ECO:0007669"/>
    <property type="project" value="InterPro"/>
</dbReference>
<dbReference type="SMART" id="SM01057">
    <property type="entry name" value="Carb_anhydrase"/>
    <property type="match status" value="1"/>
</dbReference>
<accession>A0AAD7ZNA8</accession>
<dbReference type="CDD" id="cd00326">
    <property type="entry name" value="alpha_CA"/>
    <property type="match status" value="1"/>
</dbReference>
<dbReference type="SUPFAM" id="SSF51069">
    <property type="entry name" value="Carbonic anhydrase"/>
    <property type="match status" value="1"/>
</dbReference>
<dbReference type="AlphaFoldDB" id="A0AAD7ZNA8"/>
<reference evidence="3" key="2">
    <citation type="submission" date="2023-05" db="EMBL/GenBank/DDBJ databases">
        <authorList>
            <person name="Fouks B."/>
        </authorList>
    </citation>
    <scope>NUCLEOTIDE SEQUENCE</scope>
    <source>
        <strain evidence="3">Stay&amp;Tobe</strain>
        <tissue evidence="3">Testes</tissue>
    </source>
</reference>
<dbReference type="InterPro" id="IPR036398">
    <property type="entry name" value="CA_dom_sf"/>
</dbReference>
<evidence type="ECO:0000313" key="3">
    <source>
        <dbReference type="EMBL" id="KAJ9583187.1"/>
    </source>
</evidence>
<dbReference type="PROSITE" id="PS51144">
    <property type="entry name" value="ALPHA_CA_2"/>
    <property type="match status" value="1"/>
</dbReference>
<protein>
    <recommendedName>
        <fullName evidence="2">Alpha-carbonic anhydrase domain-containing protein</fullName>
    </recommendedName>
</protein>
<name>A0AAD7ZNA8_DIPPU</name>
<dbReference type="GO" id="GO:0005737">
    <property type="term" value="C:cytoplasm"/>
    <property type="evidence" value="ECO:0007669"/>
    <property type="project" value="TreeGrafter"/>
</dbReference>
<dbReference type="PANTHER" id="PTHR18952">
    <property type="entry name" value="CARBONIC ANHYDRASE"/>
    <property type="match status" value="1"/>
</dbReference>
<dbReference type="EMBL" id="JASPKZ010007645">
    <property type="protein sequence ID" value="KAJ9583187.1"/>
    <property type="molecule type" value="Genomic_DNA"/>
</dbReference>
<proteinExistence type="inferred from homology"/>
<dbReference type="Pfam" id="PF00194">
    <property type="entry name" value="Carb_anhydrase"/>
    <property type="match status" value="1"/>
</dbReference>
<evidence type="ECO:0000313" key="4">
    <source>
        <dbReference type="Proteomes" id="UP001233999"/>
    </source>
</evidence>
<comment type="caution">
    <text evidence="3">The sequence shown here is derived from an EMBL/GenBank/DDBJ whole genome shotgun (WGS) entry which is preliminary data.</text>
</comment>
<dbReference type="PANTHER" id="PTHR18952:SF124">
    <property type="entry name" value="CARBONIC ANHYDRASE 7"/>
    <property type="match status" value="1"/>
</dbReference>
<evidence type="ECO:0000259" key="2">
    <source>
        <dbReference type="PROSITE" id="PS51144"/>
    </source>
</evidence>
<evidence type="ECO:0000256" key="1">
    <source>
        <dbReference type="ARBA" id="ARBA00010718"/>
    </source>
</evidence>
<feature type="domain" description="Alpha-carbonic anhydrase" evidence="2">
    <location>
        <begin position="1"/>
        <end position="243"/>
    </location>
</feature>
<dbReference type="InterPro" id="IPR001148">
    <property type="entry name" value="CA_dom"/>
</dbReference>
<dbReference type="Gene3D" id="3.10.200.10">
    <property type="entry name" value="Alpha carbonic anhydrase"/>
    <property type="match status" value="1"/>
</dbReference>
<sequence length="243" mass="27379">MGDQSPINISRENCKQFNPPPLIYSSYFLRRQVVAQNDGEKVRLLLNEQETPACLSGGELRGTYDLKEIQFRWGPNNSSGTEHALNGRKFSLEAQLIHYKSEYQGFPDMVITQPDGIVVVSFFFQVACHPDFGGCNQDNPRFAILAEALRTIQNPLSSVQLDIEGIMSLFEEKATPEGYFTYFGSLTTPNYESVVTWILYPTLIIISDPQMQCFRNLISANGNIILANARPLQPINGRIILYC</sequence>
<comment type="similarity">
    <text evidence="1">Belongs to the alpha-carbonic anhydrase family.</text>
</comment>
<reference evidence="3" key="1">
    <citation type="journal article" date="2023" name="IScience">
        <title>Live-bearing cockroach genome reveals convergent evolutionary mechanisms linked to viviparity in insects and beyond.</title>
        <authorList>
            <person name="Fouks B."/>
            <person name="Harrison M.C."/>
            <person name="Mikhailova A.A."/>
            <person name="Marchal E."/>
            <person name="English S."/>
            <person name="Carruthers M."/>
            <person name="Jennings E.C."/>
            <person name="Chiamaka E.L."/>
            <person name="Frigard R.A."/>
            <person name="Pippel M."/>
            <person name="Attardo G.M."/>
            <person name="Benoit J.B."/>
            <person name="Bornberg-Bauer E."/>
            <person name="Tobe S.S."/>
        </authorList>
    </citation>
    <scope>NUCLEOTIDE SEQUENCE</scope>
    <source>
        <strain evidence="3">Stay&amp;Tobe</strain>
    </source>
</reference>
<dbReference type="InterPro" id="IPR023561">
    <property type="entry name" value="Carbonic_anhydrase_a-class"/>
</dbReference>
<organism evidence="3 4">
    <name type="scientific">Diploptera punctata</name>
    <name type="common">Pacific beetle cockroach</name>
    <dbReference type="NCBI Taxonomy" id="6984"/>
    <lineage>
        <taxon>Eukaryota</taxon>
        <taxon>Metazoa</taxon>
        <taxon>Ecdysozoa</taxon>
        <taxon>Arthropoda</taxon>
        <taxon>Hexapoda</taxon>
        <taxon>Insecta</taxon>
        <taxon>Pterygota</taxon>
        <taxon>Neoptera</taxon>
        <taxon>Polyneoptera</taxon>
        <taxon>Dictyoptera</taxon>
        <taxon>Blattodea</taxon>
        <taxon>Blaberoidea</taxon>
        <taxon>Blaberidae</taxon>
        <taxon>Diplopterinae</taxon>
        <taxon>Diploptera</taxon>
    </lineage>
</organism>
<dbReference type="Proteomes" id="UP001233999">
    <property type="component" value="Unassembled WGS sequence"/>
</dbReference>
<keyword evidence="4" id="KW-1185">Reference proteome</keyword>